<evidence type="ECO:0000256" key="8">
    <source>
        <dbReference type="ARBA" id="ARBA00023303"/>
    </source>
</evidence>
<evidence type="ECO:0000256" key="5">
    <source>
        <dbReference type="ARBA" id="ARBA00022989"/>
    </source>
</evidence>
<comment type="similarity">
    <text evidence="9">Belongs to the pannexin family.</text>
</comment>
<evidence type="ECO:0000256" key="3">
    <source>
        <dbReference type="ARBA" id="ARBA00022475"/>
    </source>
</evidence>
<keyword evidence="3" id="KW-1003">Cell membrane</keyword>
<comment type="function">
    <text evidence="9">Structural component of the gap junctions.</text>
</comment>
<evidence type="ECO:0000256" key="2">
    <source>
        <dbReference type="ARBA" id="ARBA00022448"/>
    </source>
</evidence>
<dbReference type="GO" id="GO:0034220">
    <property type="term" value="P:monoatomic ion transmembrane transport"/>
    <property type="evidence" value="ECO:0007669"/>
    <property type="project" value="UniProtKB-KW"/>
</dbReference>
<dbReference type="PRINTS" id="PR01262">
    <property type="entry name" value="INNEXIN"/>
</dbReference>
<comment type="subcellular location">
    <subcellularLocation>
        <location evidence="1 9">Cell membrane</location>
        <topology evidence="1 9">Multi-pass membrane protein</topology>
    </subcellularLocation>
</comment>
<dbReference type="GO" id="GO:0005886">
    <property type="term" value="C:plasma membrane"/>
    <property type="evidence" value="ECO:0007669"/>
    <property type="project" value="UniProtKB-SubCell"/>
</dbReference>
<keyword evidence="8 9" id="KW-0407">Ion channel</keyword>
<keyword evidence="7 9" id="KW-0472">Membrane</keyword>
<evidence type="ECO:0000256" key="7">
    <source>
        <dbReference type="ARBA" id="ARBA00023136"/>
    </source>
</evidence>
<evidence type="ECO:0000256" key="1">
    <source>
        <dbReference type="ARBA" id="ARBA00004651"/>
    </source>
</evidence>
<evidence type="ECO:0000313" key="10">
    <source>
        <dbReference type="EMBL" id="KAL3854757.1"/>
    </source>
</evidence>
<keyword evidence="4 9" id="KW-0812">Transmembrane</keyword>
<keyword evidence="11" id="KW-1185">Reference proteome</keyword>
<dbReference type="PROSITE" id="PS51013">
    <property type="entry name" value="PANNEXIN"/>
    <property type="match status" value="1"/>
</dbReference>
<proteinExistence type="inferred from homology"/>
<dbReference type="PANTHER" id="PTHR11893:SF36">
    <property type="entry name" value="INNEXIN-5"/>
    <property type="match status" value="1"/>
</dbReference>
<accession>A0ABD3UZT4</accession>
<keyword evidence="5 9" id="KW-1133">Transmembrane helix</keyword>
<dbReference type="PANTHER" id="PTHR11893">
    <property type="entry name" value="INNEXIN"/>
    <property type="match status" value="1"/>
</dbReference>
<dbReference type="InterPro" id="IPR000990">
    <property type="entry name" value="Innexin"/>
</dbReference>
<protein>
    <recommendedName>
        <fullName evidence="9">Innexin</fullName>
    </recommendedName>
</protein>
<sequence>MTVSLSFRRVSGILDAVPSFTKFRGSRNDDLIDRVSHVYTVLVLLIFAIVSTTDQYVGTPLHCWYPSEFRGWYEKYAEFFCWTSSTYVVSWDEPIPFDVSKRKDNEITYYQWVPLILALQAFLFKLPHLVWKLLHDGAGINLDKVVEMAAKTQLGSSEDREQTILHLALHLDKWMETEKPYRYGRIIRLRDKIVRYCCFICSKRTGKYLTALFLITKVLFLGNVIAQFFLLNAFLATNYNVYGFELIDSLKKNDHWKESPRFPRVTYCDFQVRQSENIQRWTIQCVLSINLFNEKVFIFLWFWFFFVATLACFNLLNWIYIISLKRNRFQYVKKYLKVNLQLQNDFDKKLCYRFADYYLRDDGVFVLRVIAKNSTDLVIIDLVTCLWKIFLDKQNKASRPYIDAEGTLRPFETQPDMTEEETETVASLKDAFINVSGSEPVSNSD</sequence>
<name>A0ABD3UZT4_SINWO</name>
<keyword evidence="6 9" id="KW-0406">Ion transport</keyword>
<dbReference type="GO" id="GO:0005921">
    <property type="term" value="C:gap junction"/>
    <property type="evidence" value="ECO:0007669"/>
    <property type="project" value="UniProtKB-UniRule"/>
</dbReference>
<evidence type="ECO:0000313" key="11">
    <source>
        <dbReference type="Proteomes" id="UP001634394"/>
    </source>
</evidence>
<feature type="transmembrane region" description="Helical" evidence="9">
    <location>
        <begin position="212"/>
        <end position="235"/>
    </location>
</feature>
<organism evidence="10 11">
    <name type="scientific">Sinanodonta woodiana</name>
    <name type="common">Chinese pond mussel</name>
    <name type="synonym">Anodonta woodiana</name>
    <dbReference type="NCBI Taxonomy" id="1069815"/>
    <lineage>
        <taxon>Eukaryota</taxon>
        <taxon>Metazoa</taxon>
        <taxon>Spiralia</taxon>
        <taxon>Lophotrochozoa</taxon>
        <taxon>Mollusca</taxon>
        <taxon>Bivalvia</taxon>
        <taxon>Autobranchia</taxon>
        <taxon>Heteroconchia</taxon>
        <taxon>Palaeoheterodonta</taxon>
        <taxon>Unionida</taxon>
        <taxon>Unionoidea</taxon>
        <taxon>Unionidae</taxon>
        <taxon>Unioninae</taxon>
        <taxon>Sinanodonta</taxon>
    </lineage>
</organism>
<comment type="caution">
    <text evidence="10">The sequence shown here is derived from an EMBL/GenBank/DDBJ whole genome shotgun (WGS) entry which is preliminary data.</text>
</comment>
<dbReference type="EMBL" id="JBJQND010000014">
    <property type="protein sequence ID" value="KAL3854757.1"/>
    <property type="molecule type" value="Genomic_DNA"/>
</dbReference>
<evidence type="ECO:0000256" key="4">
    <source>
        <dbReference type="ARBA" id="ARBA00022692"/>
    </source>
</evidence>
<feature type="transmembrane region" description="Helical" evidence="9">
    <location>
        <begin position="109"/>
        <end position="126"/>
    </location>
</feature>
<dbReference type="Proteomes" id="UP001634394">
    <property type="component" value="Unassembled WGS sequence"/>
</dbReference>
<dbReference type="Pfam" id="PF00876">
    <property type="entry name" value="Innexin"/>
    <property type="match status" value="1"/>
</dbReference>
<reference evidence="10 11" key="1">
    <citation type="submission" date="2024-11" db="EMBL/GenBank/DDBJ databases">
        <title>Chromosome-level genome assembly of the freshwater bivalve Anodonta woodiana.</title>
        <authorList>
            <person name="Chen X."/>
        </authorList>
    </citation>
    <scope>NUCLEOTIDE SEQUENCE [LARGE SCALE GENOMIC DNA]</scope>
    <source>
        <strain evidence="10">MN2024</strain>
        <tissue evidence="10">Gills</tissue>
    </source>
</reference>
<feature type="transmembrane region" description="Helical" evidence="9">
    <location>
        <begin position="31"/>
        <end position="50"/>
    </location>
</feature>
<dbReference type="AlphaFoldDB" id="A0ABD3UZT4"/>
<evidence type="ECO:0000256" key="6">
    <source>
        <dbReference type="ARBA" id="ARBA00023065"/>
    </source>
</evidence>
<keyword evidence="2 9" id="KW-0813">Transport</keyword>
<evidence type="ECO:0000256" key="9">
    <source>
        <dbReference type="RuleBase" id="RU010713"/>
    </source>
</evidence>
<gene>
    <name evidence="9" type="primary">inx</name>
    <name evidence="10" type="ORF">ACJMK2_014006</name>
</gene>
<feature type="transmembrane region" description="Helical" evidence="9">
    <location>
        <begin position="296"/>
        <end position="320"/>
    </location>
</feature>